<proteinExistence type="predicted"/>
<protein>
    <submittedName>
        <fullName evidence="1">Uncharacterized protein</fullName>
    </submittedName>
</protein>
<keyword evidence="2" id="KW-1185">Reference proteome</keyword>
<dbReference type="Proteomes" id="UP001293593">
    <property type="component" value="Unassembled WGS sequence"/>
</dbReference>
<reference evidence="1" key="1">
    <citation type="submission" date="2023-10" db="EMBL/GenBank/DDBJ databases">
        <title>Chromosome-level genome of the transformable northern wattle, Acacia crassicarpa.</title>
        <authorList>
            <person name="Massaro I."/>
            <person name="Sinha N.R."/>
            <person name="Poethig S."/>
            <person name="Leichty A.R."/>
        </authorList>
    </citation>
    <scope>NUCLEOTIDE SEQUENCE</scope>
    <source>
        <strain evidence="1">Acra3RX</strain>
        <tissue evidence="1">Leaf</tissue>
    </source>
</reference>
<accession>A0AAE1JJR1</accession>
<evidence type="ECO:0000313" key="1">
    <source>
        <dbReference type="EMBL" id="KAK4254434.1"/>
    </source>
</evidence>
<name>A0AAE1JJR1_9FABA</name>
<evidence type="ECO:0000313" key="2">
    <source>
        <dbReference type="Proteomes" id="UP001293593"/>
    </source>
</evidence>
<comment type="caution">
    <text evidence="1">The sequence shown here is derived from an EMBL/GenBank/DDBJ whole genome shotgun (WGS) entry which is preliminary data.</text>
</comment>
<organism evidence="1 2">
    <name type="scientific">Acacia crassicarpa</name>
    <name type="common">northern wattle</name>
    <dbReference type="NCBI Taxonomy" id="499986"/>
    <lineage>
        <taxon>Eukaryota</taxon>
        <taxon>Viridiplantae</taxon>
        <taxon>Streptophyta</taxon>
        <taxon>Embryophyta</taxon>
        <taxon>Tracheophyta</taxon>
        <taxon>Spermatophyta</taxon>
        <taxon>Magnoliopsida</taxon>
        <taxon>eudicotyledons</taxon>
        <taxon>Gunneridae</taxon>
        <taxon>Pentapetalae</taxon>
        <taxon>rosids</taxon>
        <taxon>fabids</taxon>
        <taxon>Fabales</taxon>
        <taxon>Fabaceae</taxon>
        <taxon>Caesalpinioideae</taxon>
        <taxon>mimosoid clade</taxon>
        <taxon>Acacieae</taxon>
        <taxon>Acacia</taxon>
    </lineage>
</organism>
<dbReference type="EMBL" id="JAWXYG010000014">
    <property type="protein sequence ID" value="KAK4254434.1"/>
    <property type="molecule type" value="Genomic_DNA"/>
</dbReference>
<gene>
    <name evidence="1" type="ORF">QN277_009819</name>
</gene>
<dbReference type="AlphaFoldDB" id="A0AAE1JJR1"/>
<sequence>MSPTHRSKSLSRAFQILPSLIRGISHPLFSRRHEIANDRPSMSQASCQNTPELLEFHEQVHTERLETLMTSLTIQVGWFNKTMDTLLKSISKGWNNAGLEFSLPVDNYPDWLVFANEGSSVSFQVPQVVGRRLKAVVLYIIYSSLQDSMASVQCVGIMINNFTKGTVDLYKREVATSFANAEWQNMVSNLEPGNEVEVEIKLVHKYIVVKKIVTYLLYAEEADNNLITSE</sequence>